<dbReference type="Pfam" id="PF07992">
    <property type="entry name" value="Pyr_redox_2"/>
    <property type="match status" value="1"/>
</dbReference>
<accession>A0ABT1RPR8</accession>
<sequence>MKKEIYDVVVIGGGPGGYAAALYCARSSFSVLVLEKLSPGGQMATTGQVDNYPGFDEGIDGFELAEKMQRGAERFGAETAYSEVVSLDLKAQPKKIVTTDGEISAQTVILATGASPRELGVPGESQLRGRGVAYCATCDGMMYKDKTVIVSGGGNSAVADALYLSKICKKVYLVHRRDTLRASKVYLKALEESGIEFLWNSKIKEILHDKRVTGAAIEDLTTGTVREVSCDGVFVAIGRVPDTELFKGQIELDSAGYVIADETTKTSLPGVYAVGDVRAKPLRQIVTAAADGAVASHFIEEFLA</sequence>
<keyword evidence="7" id="KW-1185">Reference proteome</keyword>
<dbReference type="PRINTS" id="PR00469">
    <property type="entry name" value="PNDRDTASEII"/>
</dbReference>
<dbReference type="PRINTS" id="PR00368">
    <property type="entry name" value="FADPNR"/>
</dbReference>
<reference evidence="6 7" key="1">
    <citation type="submission" date="2022-06" db="EMBL/GenBank/DDBJ databases">
        <title>Isolation of gut microbiota from human fecal samples.</title>
        <authorList>
            <person name="Pamer E.G."/>
            <person name="Barat B."/>
            <person name="Waligurski E."/>
            <person name="Medina S."/>
            <person name="Paddock L."/>
            <person name="Mostad J."/>
        </authorList>
    </citation>
    <scope>NUCLEOTIDE SEQUENCE [LARGE SCALE GENOMIC DNA]</scope>
    <source>
        <strain evidence="6 7">SL.3.17</strain>
    </source>
</reference>
<evidence type="ECO:0000256" key="4">
    <source>
        <dbReference type="RuleBase" id="RU003880"/>
    </source>
</evidence>
<keyword evidence="4" id="KW-0676">Redox-active center</keyword>
<keyword evidence="4" id="KW-0274">FAD</keyword>
<evidence type="ECO:0000256" key="2">
    <source>
        <dbReference type="ARBA" id="ARBA00022630"/>
    </source>
</evidence>
<dbReference type="InterPro" id="IPR050097">
    <property type="entry name" value="Ferredoxin-NADP_redctase_2"/>
</dbReference>
<dbReference type="InterPro" id="IPR036188">
    <property type="entry name" value="FAD/NAD-bd_sf"/>
</dbReference>
<comment type="cofactor">
    <cofactor evidence="4">
        <name>FAD</name>
        <dbReference type="ChEBI" id="CHEBI:57692"/>
    </cofactor>
</comment>
<dbReference type="NCBIfam" id="TIGR01292">
    <property type="entry name" value="TRX_reduct"/>
    <property type="match status" value="1"/>
</dbReference>
<keyword evidence="3 4" id="KW-0560">Oxidoreductase</keyword>
<evidence type="ECO:0000259" key="5">
    <source>
        <dbReference type="Pfam" id="PF07992"/>
    </source>
</evidence>
<dbReference type="Gene3D" id="3.50.50.60">
    <property type="entry name" value="FAD/NAD(P)-binding domain"/>
    <property type="match status" value="2"/>
</dbReference>
<dbReference type="RefSeq" id="WP_256132354.1">
    <property type="nucleotide sequence ID" value="NZ_JANFXK010000010.1"/>
</dbReference>
<dbReference type="SUPFAM" id="SSF51905">
    <property type="entry name" value="FAD/NAD(P)-binding domain"/>
    <property type="match status" value="1"/>
</dbReference>
<feature type="domain" description="FAD/NAD(P)-binding" evidence="5">
    <location>
        <begin position="6"/>
        <end position="292"/>
    </location>
</feature>
<evidence type="ECO:0000256" key="1">
    <source>
        <dbReference type="ARBA" id="ARBA00009333"/>
    </source>
</evidence>
<dbReference type="Proteomes" id="UP001524502">
    <property type="component" value="Unassembled WGS sequence"/>
</dbReference>
<dbReference type="PANTHER" id="PTHR48105">
    <property type="entry name" value="THIOREDOXIN REDUCTASE 1-RELATED-RELATED"/>
    <property type="match status" value="1"/>
</dbReference>
<dbReference type="GO" id="GO:0004791">
    <property type="term" value="F:thioredoxin-disulfide reductase (NADPH) activity"/>
    <property type="evidence" value="ECO:0007669"/>
    <property type="project" value="UniProtKB-EC"/>
</dbReference>
<evidence type="ECO:0000313" key="7">
    <source>
        <dbReference type="Proteomes" id="UP001524502"/>
    </source>
</evidence>
<evidence type="ECO:0000256" key="3">
    <source>
        <dbReference type="ARBA" id="ARBA00023002"/>
    </source>
</evidence>
<comment type="similarity">
    <text evidence="1 4">Belongs to the class-II pyridine nucleotide-disulfide oxidoreductase family.</text>
</comment>
<comment type="subunit">
    <text evidence="4">Homodimer.</text>
</comment>
<comment type="catalytic activity">
    <reaction evidence="4">
        <text>[thioredoxin]-dithiol + NADP(+) = [thioredoxin]-disulfide + NADPH + H(+)</text>
        <dbReference type="Rhea" id="RHEA:20345"/>
        <dbReference type="Rhea" id="RHEA-COMP:10698"/>
        <dbReference type="Rhea" id="RHEA-COMP:10700"/>
        <dbReference type="ChEBI" id="CHEBI:15378"/>
        <dbReference type="ChEBI" id="CHEBI:29950"/>
        <dbReference type="ChEBI" id="CHEBI:50058"/>
        <dbReference type="ChEBI" id="CHEBI:57783"/>
        <dbReference type="ChEBI" id="CHEBI:58349"/>
        <dbReference type="EC" id="1.8.1.9"/>
    </reaction>
</comment>
<keyword evidence="2 4" id="KW-0285">Flavoprotein</keyword>
<comment type="caution">
    <text evidence="6">The sequence shown here is derived from an EMBL/GenBank/DDBJ whole genome shotgun (WGS) entry which is preliminary data.</text>
</comment>
<dbReference type="InterPro" id="IPR023753">
    <property type="entry name" value="FAD/NAD-binding_dom"/>
</dbReference>
<dbReference type="InterPro" id="IPR005982">
    <property type="entry name" value="Thioredox_Rdtase"/>
</dbReference>
<dbReference type="EC" id="1.8.1.9" evidence="4"/>
<protein>
    <recommendedName>
        <fullName evidence="4">Thioredoxin reductase</fullName>
        <ecNumber evidence="4">1.8.1.9</ecNumber>
    </recommendedName>
</protein>
<evidence type="ECO:0000313" key="6">
    <source>
        <dbReference type="EMBL" id="MCQ4637164.1"/>
    </source>
</evidence>
<organism evidence="6 7">
    <name type="scientific">Anaerovorax odorimutans</name>
    <dbReference type="NCBI Taxonomy" id="109327"/>
    <lineage>
        <taxon>Bacteria</taxon>
        <taxon>Bacillati</taxon>
        <taxon>Bacillota</taxon>
        <taxon>Clostridia</taxon>
        <taxon>Peptostreptococcales</taxon>
        <taxon>Anaerovoracaceae</taxon>
        <taxon>Anaerovorax</taxon>
    </lineage>
</organism>
<name>A0ABT1RPR8_9FIRM</name>
<gene>
    <name evidence="6" type="primary">trxB</name>
    <name evidence="6" type="ORF">NE619_10545</name>
</gene>
<proteinExistence type="inferred from homology"/>
<dbReference type="EMBL" id="JANFXK010000010">
    <property type="protein sequence ID" value="MCQ4637164.1"/>
    <property type="molecule type" value="Genomic_DNA"/>
</dbReference>